<proteinExistence type="predicted"/>
<dbReference type="Pfam" id="PF13517">
    <property type="entry name" value="FG-GAP_3"/>
    <property type="match status" value="1"/>
</dbReference>
<keyword evidence="1" id="KW-0732">Signal</keyword>
<sequence length="429" mass="47158">MFRSLTNISPSTLGKALAVASTSLSLLAPAHGTPKFPPLTEVKFTKLTLLDKYVSEGAAIGDLNADGHMDIIAGPLWWQGPEFKQSHAYAPVIYPPIQGPGLSGYSRHFFNFPLHLTEDKWMDLINVGLPGEDSQWAINPGKKPLPADNQKASCPHHPGQKNICNESPQLVDVIGDKRPELLAFSHGQITLAIPSDKNTDASKQAWKVLPVSSKQPRQFHKYTHGLGVGDINQDGLTDILEKSGWWEQPKDWDRQSPWKHHPYPFAPQQGGAQMYCFDINGDGLNDVVTALNAHRYGLAWYEQIKHGGKIHFKAHTVMTDKLDGNPYGVCFSQPHAMASADIDGDGIRDIVTGKCYYAHNGKDPGAEDPAVLYWFRTTRHPDGKTELVPYLIDDDSGVGRQISAGDLNGDGKVDIAISNKKGVFAFIQQ</sequence>
<dbReference type="PANTHER" id="PTHR44103:SF1">
    <property type="entry name" value="PROPROTEIN CONVERTASE P"/>
    <property type="match status" value="1"/>
</dbReference>
<dbReference type="InterPro" id="IPR013517">
    <property type="entry name" value="FG-GAP"/>
</dbReference>
<dbReference type="AlphaFoldDB" id="A0A851GEF2"/>
<dbReference type="Pfam" id="PF01839">
    <property type="entry name" value="FG-GAP"/>
    <property type="match status" value="1"/>
</dbReference>
<comment type="caution">
    <text evidence="2">The sequence shown here is derived from an EMBL/GenBank/DDBJ whole genome shotgun (WGS) entry which is preliminary data.</text>
</comment>
<gene>
    <name evidence="2" type="ORF">HW115_06700</name>
</gene>
<name>A0A851GEF2_9BACT</name>
<dbReference type="Gene3D" id="2.130.10.130">
    <property type="entry name" value="Integrin alpha, N-terminal"/>
    <property type="match status" value="1"/>
</dbReference>
<dbReference type="PANTHER" id="PTHR44103">
    <property type="entry name" value="PROPROTEIN CONVERTASE P"/>
    <property type="match status" value="1"/>
</dbReference>
<protein>
    <submittedName>
        <fullName evidence="2">VCBS repeat-containing protein</fullName>
    </submittedName>
</protein>
<accession>A0A851GEF2</accession>
<evidence type="ECO:0000256" key="1">
    <source>
        <dbReference type="ARBA" id="ARBA00022729"/>
    </source>
</evidence>
<evidence type="ECO:0000313" key="2">
    <source>
        <dbReference type="EMBL" id="NWK55292.1"/>
    </source>
</evidence>
<dbReference type="EMBL" id="JACBAZ010000002">
    <property type="protein sequence ID" value="NWK55292.1"/>
    <property type="molecule type" value="Genomic_DNA"/>
</dbReference>
<dbReference type="InterPro" id="IPR028994">
    <property type="entry name" value="Integrin_alpha_N"/>
</dbReference>
<organism evidence="2 3">
    <name type="scientific">Oceaniferula marina</name>
    <dbReference type="NCBI Taxonomy" id="2748318"/>
    <lineage>
        <taxon>Bacteria</taxon>
        <taxon>Pseudomonadati</taxon>
        <taxon>Verrucomicrobiota</taxon>
        <taxon>Verrucomicrobiia</taxon>
        <taxon>Verrucomicrobiales</taxon>
        <taxon>Verrucomicrobiaceae</taxon>
        <taxon>Oceaniferula</taxon>
    </lineage>
</organism>
<keyword evidence="3" id="KW-1185">Reference proteome</keyword>
<dbReference type="Proteomes" id="UP000557872">
    <property type="component" value="Unassembled WGS sequence"/>
</dbReference>
<dbReference type="RefSeq" id="WP_178931815.1">
    <property type="nucleotide sequence ID" value="NZ_JACBAZ010000002.1"/>
</dbReference>
<evidence type="ECO:0000313" key="3">
    <source>
        <dbReference type="Proteomes" id="UP000557872"/>
    </source>
</evidence>
<reference evidence="2 3" key="1">
    <citation type="submission" date="2020-07" db="EMBL/GenBank/DDBJ databases">
        <title>Roseicoccus Jingziensis gen. nov., sp. nov., isolated from coastal seawater.</title>
        <authorList>
            <person name="Feng X."/>
        </authorList>
    </citation>
    <scope>NUCLEOTIDE SEQUENCE [LARGE SCALE GENOMIC DNA]</scope>
    <source>
        <strain evidence="2 3">N1E253</strain>
    </source>
</reference>
<dbReference type="SUPFAM" id="SSF69318">
    <property type="entry name" value="Integrin alpha N-terminal domain"/>
    <property type="match status" value="1"/>
</dbReference>